<evidence type="ECO:0000313" key="3">
    <source>
        <dbReference type="Proteomes" id="UP001307889"/>
    </source>
</evidence>
<feature type="compositionally biased region" description="Polar residues" evidence="1">
    <location>
        <begin position="145"/>
        <end position="166"/>
    </location>
</feature>
<reference evidence="2 3" key="1">
    <citation type="submission" date="2023-09" db="EMBL/GenBank/DDBJ databases">
        <title>Nesidiocoris tenuis whole genome shotgun sequence.</title>
        <authorList>
            <person name="Shibata T."/>
            <person name="Shimoda M."/>
            <person name="Kobayashi T."/>
            <person name="Uehara T."/>
        </authorList>
    </citation>
    <scope>NUCLEOTIDE SEQUENCE [LARGE SCALE GENOMIC DNA]</scope>
    <source>
        <strain evidence="2 3">Japan</strain>
    </source>
</reference>
<evidence type="ECO:0000256" key="1">
    <source>
        <dbReference type="SAM" id="MobiDB-lite"/>
    </source>
</evidence>
<feature type="compositionally biased region" description="Basic and acidic residues" evidence="1">
    <location>
        <begin position="107"/>
        <end position="125"/>
    </location>
</feature>
<feature type="compositionally biased region" description="Basic and acidic residues" evidence="1">
    <location>
        <begin position="87"/>
        <end position="100"/>
    </location>
</feature>
<feature type="compositionally biased region" description="Polar residues" evidence="1">
    <location>
        <begin position="32"/>
        <end position="43"/>
    </location>
</feature>
<feature type="compositionally biased region" description="Basic and acidic residues" evidence="1">
    <location>
        <begin position="356"/>
        <end position="367"/>
    </location>
</feature>
<organism evidence="2 3">
    <name type="scientific">Nesidiocoris tenuis</name>
    <dbReference type="NCBI Taxonomy" id="355587"/>
    <lineage>
        <taxon>Eukaryota</taxon>
        <taxon>Metazoa</taxon>
        <taxon>Ecdysozoa</taxon>
        <taxon>Arthropoda</taxon>
        <taxon>Hexapoda</taxon>
        <taxon>Insecta</taxon>
        <taxon>Pterygota</taxon>
        <taxon>Neoptera</taxon>
        <taxon>Paraneoptera</taxon>
        <taxon>Hemiptera</taxon>
        <taxon>Heteroptera</taxon>
        <taxon>Panheteroptera</taxon>
        <taxon>Cimicomorpha</taxon>
        <taxon>Miridae</taxon>
        <taxon>Dicyphina</taxon>
        <taxon>Nesidiocoris</taxon>
    </lineage>
</organism>
<accession>A0ABN7AQ74</accession>
<proteinExistence type="predicted"/>
<name>A0ABN7AQ74_9HEMI</name>
<evidence type="ECO:0008006" key="4">
    <source>
        <dbReference type="Google" id="ProtNLM"/>
    </source>
</evidence>
<dbReference type="Gene3D" id="2.30.30.140">
    <property type="match status" value="1"/>
</dbReference>
<dbReference type="EMBL" id="AP028913">
    <property type="protein sequence ID" value="BES94371.1"/>
    <property type="molecule type" value="Genomic_DNA"/>
</dbReference>
<gene>
    <name evidence="2" type="ORF">NTJ_07180</name>
</gene>
<evidence type="ECO:0000313" key="2">
    <source>
        <dbReference type="EMBL" id="BES94371.1"/>
    </source>
</evidence>
<feature type="compositionally biased region" description="Basic and acidic residues" evidence="1">
    <location>
        <begin position="132"/>
        <end position="144"/>
    </location>
</feature>
<feature type="compositionally biased region" description="Basic and acidic residues" evidence="1">
    <location>
        <begin position="211"/>
        <end position="225"/>
    </location>
</feature>
<feature type="compositionally biased region" description="Basic and acidic residues" evidence="1">
    <location>
        <begin position="181"/>
        <end position="200"/>
    </location>
</feature>
<feature type="region of interest" description="Disordered" evidence="1">
    <location>
        <begin position="1"/>
        <end position="258"/>
    </location>
</feature>
<keyword evidence="3" id="KW-1185">Reference proteome</keyword>
<feature type="compositionally biased region" description="Acidic residues" evidence="1">
    <location>
        <begin position="552"/>
        <end position="563"/>
    </location>
</feature>
<feature type="region of interest" description="Disordered" evidence="1">
    <location>
        <begin position="313"/>
        <end position="367"/>
    </location>
</feature>
<protein>
    <recommendedName>
        <fullName evidence="4">Tudor domain-containing protein</fullName>
    </recommendedName>
</protein>
<sequence length="592" mass="64984">MSQNEGLSWAAGLESSRPLNGKTVDPIDGSGDTKSAGTPSLSLSIPKKLDGSQEAQEELPNGHNGESSGVDASEPMDDGDVSNSLDSPKETKDSDGKDPENPVSDAAAKDTEVKKDPIPEKKIIVDESQDLFETRGEDKNDPSKSNENTVMEESQNSFSLNVTESQFFGPADNDDLSNDASSEKKEEEKVENETKEVHDKEDEEKEENEVAEDKPDVPSESAEPKAEEEESAKDTEEDVQTAATSPANPSPDPSAPCTCEPSCHYRVHTVSQRLNTVCQQLGDFIKLKRRVENPDLANLLSLLTGIESIVENKPEAMSEPEPEGIFYASNAADRKKKSESRAKFETPTPQKRAEKKSRETATPKPPERVVDFKDIKGLAVFAKWPNSGWYYPGVVEGLLPVDWKENTNVTVTFYDGLVREMKNINILPANLIPPGVILCDLDDETEMIVDSIKSLDDNNVEFTMALKDDAGTKVDASFNKLAIKAIHMKSIKTLLEPSADVAPRKMHMVSLDNLVSGRRIRIGTNKDETDELLDSPRRGSRKSVRKGGESTAAEDEPMEDEESTPASSSRRKRSAAAEATPLKSNRKRPRQQ</sequence>
<feature type="compositionally biased region" description="Acidic residues" evidence="1">
    <location>
        <begin position="226"/>
        <end position="239"/>
    </location>
</feature>
<feature type="region of interest" description="Disordered" evidence="1">
    <location>
        <begin position="526"/>
        <end position="592"/>
    </location>
</feature>
<feature type="compositionally biased region" description="Acidic residues" evidence="1">
    <location>
        <begin position="201"/>
        <end position="210"/>
    </location>
</feature>
<dbReference type="Proteomes" id="UP001307889">
    <property type="component" value="Chromosome 5"/>
</dbReference>